<feature type="compositionally biased region" description="Basic and acidic residues" evidence="1">
    <location>
        <begin position="98"/>
        <end position="114"/>
    </location>
</feature>
<evidence type="ECO:0000313" key="3">
    <source>
        <dbReference type="EMBL" id="KAL3763496.1"/>
    </source>
</evidence>
<dbReference type="SMART" id="SM01233">
    <property type="entry name" value="HABP4_PAI-RBP1"/>
    <property type="match status" value="1"/>
</dbReference>
<proteinExistence type="predicted"/>
<keyword evidence="4" id="KW-1185">Reference proteome</keyword>
<dbReference type="AlphaFoldDB" id="A0ABD3MKZ4"/>
<dbReference type="Proteomes" id="UP001530293">
    <property type="component" value="Unassembled WGS sequence"/>
</dbReference>
<dbReference type="InterPro" id="IPR006861">
    <property type="entry name" value="HABP4_PAIRBP1-bd"/>
</dbReference>
<dbReference type="PANTHER" id="PTHR12299:SF17">
    <property type="entry name" value="AT19571P-RELATED"/>
    <property type="match status" value="1"/>
</dbReference>
<evidence type="ECO:0000256" key="1">
    <source>
        <dbReference type="SAM" id="MobiDB-lite"/>
    </source>
</evidence>
<accession>A0ABD3MKZ4</accession>
<dbReference type="EMBL" id="JALLBG020000121">
    <property type="protein sequence ID" value="KAL3763496.1"/>
    <property type="molecule type" value="Genomic_DNA"/>
</dbReference>
<gene>
    <name evidence="3" type="ORF">ACHAWU_009180</name>
</gene>
<dbReference type="Pfam" id="PF04774">
    <property type="entry name" value="HABP4_PAI-RBP1"/>
    <property type="match status" value="1"/>
</dbReference>
<comment type="caution">
    <text evidence="3">The sequence shown here is derived from an EMBL/GenBank/DDBJ whole genome shotgun (WGS) entry which is preliminary data.</text>
</comment>
<name>A0ABD3MKZ4_9STRA</name>
<feature type="domain" description="Hyaluronan/mRNA-binding protein" evidence="2">
    <location>
        <begin position="67"/>
        <end position="174"/>
    </location>
</feature>
<sequence>SNFFAALDDSDNEGKAPAPAVATKKTKAPPAPKPEVVEPSKVVNQRPNKDDRKGRGGRGGRGPPRDGKRTHDRRSGTGRGKEIKKGGGGGHNWGSDQNDAKKAEGAVTEGKEDENGMELTETEPVAEEEVEEEEVVEAKEPEPEDNTMSYDEYLAQKSRPDSEAFKPLEERAVDNEFAGKVSAKKETEDFLVMGGGKQPKKKGSGAKKEKDVRGDPMIGVVIVAVDAGMEEGAMMEGAEEEETVVTMDAGKEEVEGMVDGVVIVVDVVIEEAVAVEEDAEAGDWSIRPTLLHFHHFREMCWGTRFLM</sequence>
<feature type="region of interest" description="Disordered" evidence="1">
    <location>
        <begin position="1"/>
        <end position="149"/>
    </location>
</feature>
<evidence type="ECO:0000313" key="4">
    <source>
        <dbReference type="Proteomes" id="UP001530293"/>
    </source>
</evidence>
<dbReference type="Gene3D" id="6.10.140.1040">
    <property type="match status" value="1"/>
</dbReference>
<reference evidence="3 4" key="1">
    <citation type="submission" date="2024-10" db="EMBL/GenBank/DDBJ databases">
        <title>Updated reference genomes for cyclostephanoid diatoms.</title>
        <authorList>
            <person name="Roberts W.R."/>
            <person name="Alverson A.J."/>
        </authorList>
    </citation>
    <scope>NUCLEOTIDE SEQUENCE [LARGE SCALE GENOMIC DNA]</scope>
    <source>
        <strain evidence="3 4">AJA232-27</strain>
    </source>
</reference>
<organism evidence="3 4">
    <name type="scientific">Discostella pseudostelligera</name>
    <dbReference type="NCBI Taxonomy" id="259834"/>
    <lineage>
        <taxon>Eukaryota</taxon>
        <taxon>Sar</taxon>
        <taxon>Stramenopiles</taxon>
        <taxon>Ochrophyta</taxon>
        <taxon>Bacillariophyta</taxon>
        <taxon>Coscinodiscophyceae</taxon>
        <taxon>Thalassiosirophycidae</taxon>
        <taxon>Stephanodiscales</taxon>
        <taxon>Stephanodiscaceae</taxon>
        <taxon>Discostella</taxon>
    </lineage>
</organism>
<feature type="compositionally biased region" description="Acidic residues" evidence="1">
    <location>
        <begin position="115"/>
        <end position="135"/>
    </location>
</feature>
<feature type="non-terminal residue" evidence="3">
    <location>
        <position position="1"/>
    </location>
</feature>
<feature type="compositionally biased region" description="Basic and acidic residues" evidence="1">
    <location>
        <begin position="63"/>
        <end position="85"/>
    </location>
</feature>
<dbReference type="PANTHER" id="PTHR12299">
    <property type="entry name" value="HYALURONIC ACID-BINDING PROTEIN 4"/>
    <property type="match status" value="1"/>
</dbReference>
<evidence type="ECO:0000259" key="2">
    <source>
        <dbReference type="SMART" id="SM01233"/>
    </source>
</evidence>
<protein>
    <recommendedName>
        <fullName evidence="2">Hyaluronan/mRNA-binding protein domain-containing protein</fullName>
    </recommendedName>
</protein>
<dbReference type="InterPro" id="IPR039764">
    <property type="entry name" value="HABP4/SERBP1-like"/>
</dbReference>